<reference evidence="7 8" key="1">
    <citation type="journal article" date="2019" name="Sci. Data">
        <title>Hybrid genome assembly and annotation of Danionella translucida.</title>
        <authorList>
            <person name="Kadobianskyi M."/>
            <person name="Schulze L."/>
            <person name="Schuelke M."/>
            <person name="Judkewitz B."/>
        </authorList>
    </citation>
    <scope>NUCLEOTIDE SEQUENCE [LARGE SCALE GENOMIC DNA]</scope>
    <source>
        <strain evidence="7 8">Bolton</strain>
    </source>
</reference>
<evidence type="ECO:0000256" key="2">
    <source>
        <dbReference type="ARBA" id="ARBA00006105"/>
    </source>
</evidence>
<dbReference type="PANTHER" id="PTHR19370:SF108">
    <property type="entry name" value="NADH-CYTOCHROME B5 REDUCTASE 2"/>
    <property type="match status" value="1"/>
</dbReference>
<keyword evidence="8" id="KW-1185">Reference proteome</keyword>
<feature type="domain" description="Oxidoreductase FAD/NAD(P)-binding" evidence="6">
    <location>
        <begin position="4"/>
        <end position="77"/>
    </location>
</feature>
<dbReference type="GO" id="GO:0005739">
    <property type="term" value="C:mitochondrion"/>
    <property type="evidence" value="ECO:0007669"/>
    <property type="project" value="TreeGrafter"/>
</dbReference>
<dbReference type="PANTHER" id="PTHR19370">
    <property type="entry name" value="NADH-CYTOCHROME B5 REDUCTASE"/>
    <property type="match status" value="1"/>
</dbReference>
<evidence type="ECO:0000256" key="5">
    <source>
        <dbReference type="ARBA" id="ARBA00023002"/>
    </source>
</evidence>
<accession>A0A553Q6Z0</accession>
<keyword evidence="4" id="KW-0274">FAD</keyword>
<dbReference type="OrthoDB" id="432685at2759"/>
<keyword evidence="3" id="KW-0285">Flavoprotein</keyword>
<dbReference type="InterPro" id="IPR001834">
    <property type="entry name" value="CBR-like"/>
</dbReference>
<dbReference type="InterPro" id="IPR001433">
    <property type="entry name" value="OxRdtase_FAD/NAD-bd"/>
</dbReference>
<dbReference type="GO" id="GO:0016491">
    <property type="term" value="F:oxidoreductase activity"/>
    <property type="evidence" value="ECO:0007669"/>
    <property type="project" value="UniProtKB-KW"/>
</dbReference>
<proteinExistence type="inferred from homology"/>
<organism evidence="7 8">
    <name type="scientific">Danionella cerebrum</name>
    <dbReference type="NCBI Taxonomy" id="2873325"/>
    <lineage>
        <taxon>Eukaryota</taxon>
        <taxon>Metazoa</taxon>
        <taxon>Chordata</taxon>
        <taxon>Craniata</taxon>
        <taxon>Vertebrata</taxon>
        <taxon>Euteleostomi</taxon>
        <taxon>Actinopterygii</taxon>
        <taxon>Neopterygii</taxon>
        <taxon>Teleostei</taxon>
        <taxon>Ostariophysi</taxon>
        <taxon>Cypriniformes</taxon>
        <taxon>Danionidae</taxon>
        <taxon>Danioninae</taxon>
        <taxon>Danionella</taxon>
    </lineage>
</organism>
<evidence type="ECO:0000313" key="7">
    <source>
        <dbReference type="EMBL" id="TRY85705.1"/>
    </source>
</evidence>
<dbReference type="Proteomes" id="UP000316079">
    <property type="component" value="Unassembled WGS sequence"/>
</dbReference>
<dbReference type="InterPro" id="IPR039261">
    <property type="entry name" value="FNR_nucleotide-bd"/>
</dbReference>
<dbReference type="GO" id="GO:0071949">
    <property type="term" value="F:FAD binding"/>
    <property type="evidence" value="ECO:0007669"/>
    <property type="project" value="TreeGrafter"/>
</dbReference>
<evidence type="ECO:0000256" key="1">
    <source>
        <dbReference type="ARBA" id="ARBA00001974"/>
    </source>
</evidence>
<gene>
    <name evidence="7" type="ORF">DNTS_013248</name>
</gene>
<dbReference type="CDD" id="cd06183">
    <property type="entry name" value="cyt_b5_reduct_like"/>
    <property type="match status" value="1"/>
</dbReference>
<evidence type="ECO:0000313" key="8">
    <source>
        <dbReference type="Proteomes" id="UP000316079"/>
    </source>
</evidence>
<name>A0A553Q6Z0_9TELE</name>
<dbReference type="Gene3D" id="3.40.50.80">
    <property type="entry name" value="Nucleotide-binding domain of ferredoxin-NADP reductase (FNR) module"/>
    <property type="match status" value="1"/>
</dbReference>
<evidence type="ECO:0000256" key="4">
    <source>
        <dbReference type="ARBA" id="ARBA00022827"/>
    </source>
</evidence>
<comment type="similarity">
    <text evidence="2">Belongs to the flavoprotein pyridine nucleotide cytochrome reductase family.</text>
</comment>
<sequence length="94" mass="10896">MFQQTEKDILLREELDEVHIHHPDKFSLWYTLDKPTEGWKYSKGFVDAAMIKEHLPPPASDVLLVMCGPPPMIQNACLPNLEKLGYHSQNIFVY</sequence>
<evidence type="ECO:0000259" key="6">
    <source>
        <dbReference type="Pfam" id="PF00175"/>
    </source>
</evidence>
<protein>
    <recommendedName>
        <fullName evidence="6">Oxidoreductase FAD/NAD(P)-binding domain-containing protein</fullName>
    </recommendedName>
</protein>
<dbReference type="AlphaFoldDB" id="A0A553Q6Z0"/>
<dbReference type="SUPFAM" id="SSF52343">
    <property type="entry name" value="Ferredoxin reductase-like, C-terminal NADP-linked domain"/>
    <property type="match status" value="1"/>
</dbReference>
<dbReference type="EMBL" id="SRMA01026260">
    <property type="protein sequence ID" value="TRY85705.1"/>
    <property type="molecule type" value="Genomic_DNA"/>
</dbReference>
<evidence type="ECO:0000256" key="3">
    <source>
        <dbReference type="ARBA" id="ARBA00022630"/>
    </source>
</evidence>
<keyword evidence="5" id="KW-0560">Oxidoreductase</keyword>
<comment type="cofactor">
    <cofactor evidence="1">
        <name>FAD</name>
        <dbReference type="ChEBI" id="CHEBI:57692"/>
    </cofactor>
</comment>
<comment type="caution">
    <text evidence="7">The sequence shown here is derived from an EMBL/GenBank/DDBJ whole genome shotgun (WGS) entry which is preliminary data.</text>
</comment>
<dbReference type="Pfam" id="PF00175">
    <property type="entry name" value="NAD_binding_1"/>
    <property type="match status" value="1"/>
</dbReference>